<dbReference type="FunFam" id="1.10.510.10:FF:000673">
    <property type="entry name" value="CAMK family protein kinase"/>
    <property type="match status" value="1"/>
</dbReference>
<evidence type="ECO:0000256" key="3">
    <source>
        <dbReference type="ARBA" id="ARBA00022741"/>
    </source>
</evidence>
<dbReference type="PIRSF" id="PIRSF000654">
    <property type="entry name" value="Integrin-linked_kinase"/>
    <property type="match status" value="1"/>
</dbReference>
<evidence type="ECO:0000259" key="11">
    <source>
        <dbReference type="PROSITE" id="PS50011"/>
    </source>
</evidence>
<keyword evidence="13" id="KW-1185">Reference proteome</keyword>
<dbReference type="OMA" id="THYMPPE"/>
<dbReference type="InterPro" id="IPR017441">
    <property type="entry name" value="Protein_kinase_ATP_BS"/>
</dbReference>
<sequence>MFCCKIKNTIQSTTRNYELLDEIGMGSYGKVKLGKDVKSKKKYAIKLIEKQKMEEFHAENNILTEIRIQSKLHHPHIVELVEYFEDEKFIYLVQEYCSKGTLRQQICKRRLQENEIYNYIYQLNEALIYLHRQRIVHRDLKLDNILLDDNDTIKLTDFNWATKLNSYAAEPTNCGTTHYMPPEIILLQPHTEKVDSWSLGIIIFELVFQHRPFEGLTQEELQKQIIYHNPLTDCKSIPTDLIMLLNCLLTKNPIYRLNCEQVKVSQWFQRQHHNSFLQADESVNLTNITYNKNDNI</sequence>
<keyword evidence="4" id="KW-0418">Kinase</keyword>
<proteinExistence type="inferred from homology"/>
<organism evidence="12 13">
    <name type="scientific">Paramecium primaurelia</name>
    <dbReference type="NCBI Taxonomy" id="5886"/>
    <lineage>
        <taxon>Eukaryota</taxon>
        <taxon>Sar</taxon>
        <taxon>Alveolata</taxon>
        <taxon>Ciliophora</taxon>
        <taxon>Intramacronucleata</taxon>
        <taxon>Oligohymenophorea</taxon>
        <taxon>Peniculida</taxon>
        <taxon>Parameciidae</taxon>
        <taxon>Paramecium</taxon>
    </lineage>
</organism>
<feature type="cross-link" description="Glycyl lysine isopeptide (Lys-Gly) (interchain with G-Cter in SUMO2)" evidence="8">
    <location>
        <position position="141"/>
    </location>
</feature>
<dbReference type="PANTHER" id="PTHR24350">
    <property type="entry name" value="SERINE/THREONINE-PROTEIN KINASE IAL-RELATED"/>
    <property type="match status" value="1"/>
</dbReference>
<feature type="binding site" evidence="7">
    <location>
        <position position="157"/>
    </location>
    <ligand>
        <name>ATP</name>
        <dbReference type="ChEBI" id="CHEBI:30616"/>
    </ligand>
</feature>
<evidence type="ECO:0000256" key="5">
    <source>
        <dbReference type="ARBA" id="ARBA00022840"/>
    </source>
</evidence>
<protein>
    <recommendedName>
        <fullName evidence="11">Protein kinase domain-containing protein</fullName>
    </recommendedName>
</protein>
<gene>
    <name evidence="12" type="ORF">PPRIM_AZ9-3.1.T1270098</name>
</gene>
<dbReference type="SMART" id="SM00220">
    <property type="entry name" value="S_TKc"/>
    <property type="match status" value="1"/>
</dbReference>
<dbReference type="EMBL" id="CAJJDM010000130">
    <property type="protein sequence ID" value="CAD8105489.1"/>
    <property type="molecule type" value="Genomic_DNA"/>
</dbReference>
<feature type="active site" description="Proton acceptor" evidence="6">
    <location>
        <position position="139"/>
    </location>
</feature>
<dbReference type="InterPro" id="IPR030616">
    <property type="entry name" value="Aur-like"/>
</dbReference>
<name>A0A8S1PS82_PARPR</name>
<keyword evidence="2" id="KW-0808">Transferase</keyword>
<evidence type="ECO:0000313" key="12">
    <source>
        <dbReference type="EMBL" id="CAD8105489.1"/>
    </source>
</evidence>
<dbReference type="Pfam" id="PF00069">
    <property type="entry name" value="Pkinase"/>
    <property type="match status" value="1"/>
</dbReference>
<dbReference type="AlphaFoldDB" id="A0A8S1PS82"/>
<evidence type="ECO:0000256" key="10">
    <source>
        <dbReference type="RuleBase" id="RU000304"/>
    </source>
</evidence>
<keyword evidence="3 7" id="KW-0547">Nucleotide-binding</keyword>
<keyword evidence="1 10" id="KW-0723">Serine/threonine-protein kinase</keyword>
<dbReference type="GO" id="GO:0005524">
    <property type="term" value="F:ATP binding"/>
    <property type="evidence" value="ECO:0007669"/>
    <property type="project" value="UniProtKB-UniRule"/>
</dbReference>
<evidence type="ECO:0000256" key="1">
    <source>
        <dbReference type="ARBA" id="ARBA00022527"/>
    </source>
</evidence>
<feature type="binding site" evidence="7 9">
    <location>
        <position position="46"/>
    </location>
    <ligand>
        <name>ATP</name>
        <dbReference type="ChEBI" id="CHEBI:30616"/>
    </ligand>
</feature>
<evidence type="ECO:0000256" key="6">
    <source>
        <dbReference type="PIRSR" id="PIRSR630616-1"/>
    </source>
</evidence>
<feature type="domain" description="Protein kinase" evidence="11">
    <location>
        <begin position="17"/>
        <end position="268"/>
    </location>
</feature>
<dbReference type="PROSITE" id="PS00107">
    <property type="entry name" value="PROTEIN_KINASE_ATP"/>
    <property type="match status" value="1"/>
</dbReference>
<evidence type="ECO:0000256" key="8">
    <source>
        <dbReference type="PIRSR" id="PIRSR630616-3"/>
    </source>
</evidence>
<comment type="caution">
    <text evidence="12">The sequence shown here is derived from an EMBL/GenBank/DDBJ whole genome shotgun (WGS) entry which is preliminary data.</text>
</comment>
<dbReference type="InterPro" id="IPR008271">
    <property type="entry name" value="Ser/Thr_kinase_AS"/>
</dbReference>
<accession>A0A8S1PS82</accession>
<evidence type="ECO:0000256" key="4">
    <source>
        <dbReference type="ARBA" id="ARBA00022777"/>
    </source>
</evidence>
<evidence type="ECO:0000256" key="9">
    <source>
        <dbReference type="PROSITE-ProRule" id="PRU10141"/>
    </source>
</evidence>
<dbReference type="InterPro" id="IPR000719">
    <property type="entry name" value="Prot_kinase_dom"/>
</dbReference>
<evidence type="ECO:0000256" key="2">
    <source>
        <dbReference type="ARBA" id="ARBA00022679"/>
    </source>
</evidence>
<dbReference type="Proteomes" id="UP000688137">
    <property type="component" value="Unassembled WGS sequence"/>
</dbReference>
<dbReference type="PROSITE" id="PS50011">
    <property type="entry name" value="PROTEIN_KINASE_DOM"/>
    <property type="match status" value="1"/>
</dbReference>
<evidence type="ECO:0000256" key="7">
    <source>
        <dbReference type="PIRSR" id="PIRSR630616-2"/>
    </source>
</evidence>
<keyword evidence="5 7" id="KW-0067">ATP-binding</keyword>
<dbReference type="PROSITE" id="PS00108">
    <property type="entry name" value="PROTEIN_KINASE_ST"/>
    <property type="match status" value="1"/>
</dbReference>
<dbReference type="FunFam" id="3.30.200.20:FF:000042">
    <property type="entry name" value="Aurora kinase A"/>
    <property type="match status" value="1"/>
</dbReference>
<comment type="similarity">
    <text evidence="10">Belongs to the protein kinase superfamily.</text>
</comment>
<dbReference type="GO" id="GO:0004674">
    <property type="term" value="F:protein serine/threonine kinase activity"/>
    <property type="evidence" value="ECO:0007669"/>
    <property type="project" value="UniProtKB-KW"/>
</dbReference>
<evidence type="ECO:0000313" key="13">
    <source>
        <dbReference type="Proteomes" id="UP000688137"/>
    </source>
</evidence>
<reference evidence="12" key="1">
    <citation type="submission" date="2021-01" db="EMBL/GenBank/DDBJ databases">
        <authorList>
            <consortium name="Genoscope - CEA"/>
            <person name="William W."/>
        </authorList>
    </citation>
    <scope>NUCLEOTIDE SEQUENCE</scope>
</reference>